<dbReference type="RefSeq" id="WP_286137130.1">
    <property type="nucleotide sequence ID" value="NZ_BRPL01000004.1"/>
</dbReference>
<evidence type="ECO:0000313" key="11">
    <source>
        <dbReference type="EMBL" id="GLB47594.1"/>
    </source>
</evidence>
<evidence type="ECO:0000256" key="8">
    <source>
        <dbReference type="RuleBase" id="RU003544"/>
    </source>
</evidence>
<evidence type="ECO:0000256" key="5">
    <source>
        <dbReference type="ARBA" id="ARBA00022741"/>
    </source>
</evidence>
<dbReference type="GO" id="GO:0046872">
    <property type="term" value="F:metal ion binding"/>
    <property type="evidence" value="ECO:0007669"/>
    <property type="project" value="TreeGrafter"/>
</dbReference>
<feature type="domain" description="Glutamate--cysteine ligase" evidence="10">
    <location>
        <begin position="236"/>
        <end position="324"/>
    </location>
</feature>
<evidence type="ECO:0000256" key="9">
    <source>
        <dbReference type="RuleBase" id="RU004391"/>
    </source>
</evidence>
<dbReference type="Gene3D" id="3.30.590.20">
    <property type="match status" value="1"/>
</dbReference>
<comment type="catalytic activity">
    <reaction evidence="7 9">
        <text>L-cysteine + L-glutamate + ATP = gamma-L-glutamyl-L-cysteine + ADP + phosphate + H(+)</text>
        <dbReference type="Rhea" id="RHEA:13285"/>
        <dbReference type="ChEBI" id="CHEBI:15378"/>
        <dbReference type="ChEBI" id="CHEBI:29985"/>
        <dbReference type="ChEBI" id="CHEBI:30616"/>
        <dbReference type="ChEBI" id="CHEBI:35235"/>
        <dbReference type="ChEBI" id="CHEBI:43474"/>
        <dbReference type="ChEBI" id="CHEBI:58173"/>
        <dbReference type="ChEBI" id="CHEBI:456216"/>
        <dbReference type="EC" id="6.3.2.2"/>
    </reaction>
</comment>
<keyword evidence="4 8" id="KW-0317">Glutathione biosynthesis</keyword>
<keyword evidence="12" id="KW-1185">Reference proteome</keyword>
<evidence type="ECO:0000256" key="1">
    <source>
        <dbReference type="ARBA" id="ARBA00005006"/>
    </source>
</evidence>
<keyword evidence="3 8" id="KW-0436">Ligase</keyword>
<dbReference type="InterPro" id="IPR006334">
    <property type="entry name" value="Glut_cys_ligase"/>
</dbReference>
<evidence type="ECO:0000256" key="4">
    <source>
        <dbReference type="ARBA" id="ARBA00022684"/>
    </source>
</evidence>
<evidence type="ECO:0000256" key="2">
    <source>
        <dbReference type="ARBA" id="ARBA00012220"/>
    </source>
</evidence>
<dbReference type="InterPro" id="IPR014746">
    <property type="entry name" value="Gln_synth/guanido_kin_cat_dom"/>
</dbReference>
<evidence type="ECO:0000256" key="7">
    <source>
        <dbReference type="ARBA" id="ARBA00048819"/>
    </source>
</evidence>
<dbReference type="InterPro" id="IPR007370">
    <property type="entry name" value="Glu_cys_ligase"/>
</dbReference>
<dbReference type="PANTHER" id="PTHR38761:SF1">
    <property type="entry name" value="GLUTAMATE--CYSTEINE LIGASE"/>
    <property type="match status" value="1"/>
</dbReference>
<sequence length="455" mass="52385">MLNDFGKVIADKKLLAQLSDFYTGIEVEMDRVDQNGRLSTDPYPKELGNQATNPWITNDYLESMSEVVTPPAKNALDALQYLYGINGVLRNALNHEQYLWPLSMPPILPKHKTKAILAKAGGEKEKYLKQIFDRRGLSVGTPNGVHVNMSVKDDVLNPLYHNLKDQYPNKAKLKDRLYIIVAQGFMRYRWLLTYLFGASPLAEKNYFESNHQPGHYVRSLRQSSTYGFVDPVAGDYSSVSNYAKRILDSVADHKLLRDAEFHGAVRLKGDSDLHQLPKNGVHYIELRMLDLDPSSLVGVRNDTLLFFRFLMTYFIMNQPLKTSSVNDVLAEADKRNEEVTLESPLSKCKYYEEGLQFIKQLRTFASKFQVGPDLKEMLSDMEFRLNHPRMTPSGRLLDHIRNHSLLDYGMMRAKEYQKYALESNYKYQGFKDKHGLVSEDELKKHLFNGSWDFES</sequence>
<evidence type="ECO:0000256" key="3">
    <source>
        <dbReference type="ARBA" id="ARBA00022598"/>
    </source>
</evidence>
<dbReference type="GO" id="GO:0005524">
    <property type="term" value="F:ATP binding"/>
    <property type="evidence" value="ECO:0007669"/>
    <property type="project" value="UniProtKB-KW"/>
</dbReference>
<organism evidence="11 12">
    <name type="scientific">Philodulcilactobacillus myokoensis</name>
    <dbReference type="NCBI Taxonomy" id="2929573"/>
    <lineage>
        <taxon>Bacteria</taxon>
        <taxon>Bacillati</taxon>
        <taxon>Bacillota</taxon>
        <taxon>Bacilli</taxon>
        <taxon>Lactobacillales</taxon>
        <taxon>Lactobacillaceae</taxon>
        <taxon>Philodulcilactobacillus</taxon>
    </lineage>
</organism>
<dbReference type="Pfam" id="PF04262">
    <property type="entry name" value="Glu_cys_ligase"/>
    <property type="match status" value="2"/>
</dbReference>
<dbReference type="EC" id="6.3.2.2" evidence="2 9"/>
<dbReference type="GO" id="GO:0004357">
    <property type="term" value="F:glutamate-cysteine ligase activity"/>
    <property type="evidence" value="ECO:0007669"/>
    <property type="project" value="UniProtKB-EC"/>
</dbReference>
<accession>A0A9W6B526</accession>
<name>A0A9W6B526_9LACO</name>
<dbReference type="SUPFAM" id="SSF55931">
    <property type="entry name" value="Glutamine synthetase/guanido kinase"/>
    <property type="match status" value="1"/>
</dbReference>
<protein>
    <recommendedName>
        <fullName evidence="2 9">Glutamate--cysteine ligase</fullName>
        <ecNumber evidence="2 9">6.3.2.2</ecNumber>
    </recommendedName>
</protein>
<dbReference type="PANTHER" id="PTHR38761">
    <property type="entry name" value="GLUTAMATE--CYSTEINE LIGASE"/>
    <property type="match status" value="1"/>
</dbReference>
<dbReference type="Proteomes" id="UP001144204">
    <property type="component" value="Unassembled WGS sequence"/>
</dbReference>
<comment type="caution">
    <text evidence="11">The sequence shown here is derived from an EMBL/GenBank/DDBJ whole genome shotgun (WGS) entry which is preliminary data.</text>
</comment>
<evidence type="ECO:0000313" key="12">
    <source>
        <dbReference type="Proteomes" id="UP001144204"/>
    </source>
</evidence>
<reference evidence="11" key="2">
    <citation type="journal article" date="2023" name="PLoS ONE">
        <title>Philodulcilactobacillus myokoensis gen. nov., sp. nov., a fructophilic, acidophilic, and agar-phobic lactic acid bacterium isolated from fermented vegetable extracts.</title>
        <authorList>
            <person name="Kouya T."/>
            <person name="Ishiyama Y."/>
            <person name="Ohashi S."/>
            <person name="Kumakubo R."/>
            <person name="Yamazaki T."/>
            <person name="Otaki T."/>
        </authorList>
    </citation>
    <scope>NUCLEOTIDE SEQUENCE</scope>
    <source>
        <strain evidence="11">WR16-4</strain>
    </source>
</reference>
<gene>
    <name evidence="11" type="primary">gshA_3</name>
    <name evidence="11" type="ORF">WR164_15730</name>
</gene>
<reference evidence="11" key="1">
    <citation type="submission" date="2022-07" db="EMBL/GenBank/DDBJ databases">
        <authorList>
            <person name="Kouya T."/>
            <person name="Ishiyama Y."/>
        </authorList>
    </citation>
    <scope>NUCLEOTIDE SEQUENCE</scope>
    <source>
        <strain evidence="11">WR16-4</strain>
    </source>
</reference>
<proteinExistence type="inferred from homology"/>
<evidence type="ECO:0000259" key="10">
    <source>
        <dbReference type="Pfam" id="PF04262"/>
    </source>
</evidence>
<comment type="similarity">
    <text evidence="8">Belongs to the glutamate--cysteine ligase type 1 family.</text>
</comment>
<feature type="domain" description="Glutamate--cysteine ligase" evidence="10">
    <location>
        <begin position="9"/>
        <end position="212"/>
    </location>
</feature>
<dbReference type="GO" id="GO:0006750">
    <property type="term" value="P:glutathione biosynthetic process"/>
    <property type="evidence" value="ECO:0007669"/>
    <property type="project" value="UniProtKB-KW"/>
</dbReference>
<evidence type="ECO:0000256" key="6">
    <source>
        <dbReference type="ARBA" id="ARBA00022840"/>
    </source>
</evidence>
<dbReference type="AlphaFoldDB" id="A0A9W6B526"/>
<keyword evidence="6" id="KW-0067">ATP-binding</keyword>
<dbReference type="EMBL" id="BRPL01000004">
    <property type="protein sequence ID" value="GLB47594.1"/>
    <property type="molecule type" value="Genomic_DNA"/>
</dbReference>
<comment type="pathway">
    <text evidence="1 9">Sulfur metabolism; glutathione biosynthesis; glutathione from L-cysteine and L-glutamate: step 1/2.</text>
</comment>
<keyword evidence="5" id="KW-0547">Nucleotide-binding</keyword>
<dbReference type="GO" id="GO:0005829">
    <property type="term" value="C:cytosol"/>
    <property type="evidence" value="ECO:0007669"/>
    <property type="project" value="TreeGrafter"/>
</dbReference>